<keyword evidence="5 6" id="KW-0472">Membrane</keyword>
<keyword evidence="4 6" id="KW-1133">Transmembrane helix</keyword>
<name>A0ABS7C4C5_9BACL</name>
<dbReference type="InterPro" id="IPR052536">
    <property type="entry name" value="ABC-4_Integral_Memb_Prot"/>
</dbReference>
<organism evidence="8 9">
    <name type="scientific">Paenibacillus sepulcri</name>
    <dbReference type="NCBI Taxonomy" id="359917"/>
    <lineage>
        <taxon>Bacteria</taxon>
        <taxon>Bacillati</taxon>
        <taxon>Bacillota</taxon>
        <taxon>Bacilli</taxon>
        <taxon>Bacillales</taxon>
        <taxon>Paenibacillaceae</taxon>
        <taxon>Paenibacillus</taxon>
    </lineage>
</organism>
<dbReference type="RefSeq" id="WP_210039371.1">
    <property type="nucleotide sequence ID" value="NZ_JBHLVU010000005.1"/>
</dbReference>
<reference evidence="8 9" key="1">
    <citation type="submission" date="2021-07" db="EMBL/GenBank/DDBJ databases">
        <title>Paenibacillus radiodurans sp. nov., isolated from the southeastern edge of Tengger Desert.</title>
        <authorList>
            <person name="Zhang G."/>
        </authorList>
    </citation>
    <scope>NUCLEOTIDE SEQUENCE [LARGE SCALE GENOMIC DNA]</scope>
    <source>
        <strain evidence="8 9">CCM 7311</strain>
    </source>
</reference>
<feature type="transmembrane region" description="Helical" evidence="6">
    <location>
        <begin position="284"/>
        <end position="306"/>
    </location>
</feature>
<feature type="transmembrane region" description="Helical" evidence="6">
    <location>
        <begin position="64"/>
        <end position="84"/>
    </location>
</feature>
<protein>
    <submittedName>
        <fullName evidence="8">ABC transporter permease</fullName>
    </submittedName>
</protein>
<dbReference type="PIRSF" id="PIRSF018968">
    <property type="entry name" value="ABC_permease_BceB"/>
    <property type="match status" value="1"/>
</dbReference>
<sequence>MTFRRLALKNVQGNWHQYIAYFLSSTFSVMIFFVFAAFIYHPGVVNGHIDAASKIRSGLVDCEYLIIIFSFFFVLYSNSAFLKSRKKEFGLLSLFGMTHRQIRRLVFYENTVIALAAIIAGIAFGTLFSKLFFMALSELLDVTNPIPFAIVTKAIIITAAGFFVLFQVITLFTLSRVGRSQIIDLLKAARKPKKVPVFSPWLIALSIVCLLAGYGLALITTRLTFILLTLPILFLVVVGTYFLFTQSSIALFRKLQKTHALYYKRTNMLTVSQMVFKLKDNARVLFMVSILSAVILTASGTFYIYYQSGQQQLLDYFPQTFSIEEEGLNKHDLIQPNKVKEILNNDGVSVNYQLEMVNIPITYHNGQLNEDSEAVLIAQRDYNSQAARMKGIEPINVNEGHAMYIYPFSGDFNESIQEGDVISASAGDLPLSLKLEGQRNKTIVNLIGMELFVLNDAQFDQVAAKLPDHDKSVYYGYELNDWESLNATVKKIHDQIPQKLRGGFHERVSQYLDGKQLSALTLFIGIFISFLFFIASGSMIYFKLFTELQEDQAQYKSLRRIGMTIKELRKITSLQIGIIFFVPFAVGVIHASFAYVILGNVMAVSVWQYGMVVIGIVFLMQLIYFLLTRRAYMNKITSIQ</sequence>
<feature type="transmembrane region" description="Helical" evidence="6">
    <location>
        <begin position="195"/>
        <end position="217"/>
    </location>
</feature>
<feature type="domain" description="ABC3 transporter permease C-terminal" evidence="7">
    <location>
        <begin position="65"/>
        <end position="181"/>
    </location>
</feature>
<dbReference type="PANTHER" id="PTHR46795">
    <property type="entry name" value="ABC TRANSPORTER PERMEASE-RELATED-RELATED"/>
    <property type="match status" value="1"/>
</dbReference>
<dbReference type="PANTHER" id="PTHR46795:SF1">
    <property type="entry name" value="ABC TRANSPORTER PERMEASE PROTEIN"/>
    <property type="match status" value="1"/>
</dbReference>
<evidence type="ECO:0000313" key="9">
    <source>
        <dbReference type="Proteomes" id="UP001519887"/>
    </source>
</evidence>
<feature type="transmembrane region" description="Helical" evidence="6">
    <location>
        <begin position="576"/>
        <end position="597"/>
    </location>
</feature>
<evidence type="ECO:0000256" key="6">
    <source>
        <dbReference type="PIRNR" id="PIRNR018968"/>
    </source>
</evidence>
<keyword evidence="9" id="KW-1185">Reference proteome</keyword>
<evidence type="ECO:0000256" key="4">
    <source>
        <dbReference type="ARBA" id="ARBA00022989"/>
    </source>
</evidence>
<keyword evidence="3 6" id="KW-0812">Transmembrane</keyword>
<comment type="similarity">
    <text evidence="6">Belongs to the ABC-4 integral membrane protein family.</text>
</comment>
<accession>A0ABS7C4C5</accession>
<evidence type="ECO:0000313" key="8">
    <source>
        <dbReference type="EMBL" id="MBW7455725.1"/>
    </source>
</evidence>
<evidence type="ECO:0000256" key="3">
    <source>
        <dbReference type="ARBA" id="ARBA00022692"/>
    </source>
</evidence>
<feature type="transmembrane region" description="Helical" evidence="6">
    <location>
        <begin position="20"/>
        <end position="40"/>
    </location>
</feature>
<dbReference type="EMBL" id="JAHZIK010000420">
    <property type="protein sequence ID" value="MBW7455725.1"/>
    <property type="molecule type" value="Genomic_DNA"/>
</dbReference>
<dbReference type="Pfam" id="PF02687">
    <property type="entry name" value="FtsX"/>
    <property type="match status" value="1"/>
</dbReference>
<proteinExistence type="inferred from homology"/>
<evidence type="ECO:0000256" key="2">
    <source>
        <dbReference type="ARBA" id="ARBA00022475"/>
    </source>
</evidence>
<keyword evidence="6" id="KW-0813">Transport</keyword>
<feature type="transmembrane region" description="Helical" evidence="6">
    <location>
        <begin position="223"/>
        <end position="244"/>
    </location>
</feature>
<dbReference type="InterPro" id="IPR003838">
    <property type="entry name" value="ABC3_permease_C"/>
</dbReference>
<feature type="transmembrane region" description="Helical" evidence="6">
    <location>
        <begin position="148"/>
        <end position="174"/>
    </location>
</feature>
<comment type="subcellular location">
    <subcellularLocation>
        <location evidence="1 6">Cell membrane</location>
        <topology evidence="1 6">Multi-pass membrane protein</topology>
    </subcellularLocation>
</comment>
<dbReference type="Proteomes" id="UP001519887">
    <property type="component" value="Unassembled WGS sequence"/>
</dbReference>
<evidence type="ECO:0000256" key="1">
    <source>
        <dbReference type="ARBA" id="ARBA00004651"/>
    </source>
</evidence>
<evidence type="ECO:0000259" key="7">
    <source>
        <dbReference type="Pfam" id="PF02687"/>
    </source>
</evidence>
<comment type="caution">
    <text evidence="8">The sequence shown here is derived from an EMBL/GenBank/DDBJ whole genome shotgun (WGS) entry which is preliminary data.</text>
</comment>
<keyword evidence="2 6" id="KW-1003">Cell membrane</keyword>
<gene>
    <name evidence="8" type="ORF">K0U00_16990</name>
</gene>
<dbReference type="InterPro" id="IPR027022">
    <property type="entry name" value="ABC_permease_BceB-typ"/>
</dbReference>
<evidence type="ECO:0000256" key="5">
    <source>
        <dbReference type="ARBA" id="ARBA00023136"/>
    </source>
</evidence>
<feature type="transmembrane region" description="Helical" evidence="6">
    <location>
        <begin position="105"/>
        <end position="128"/>
    </location>
</feature>
<feature type="transmembrane region" description="Helical" evidence="6">
    <location>
        <begin position="517"/>
        <end position="542"/>
    </location>
</feature>
<feature type="transmembrane region" description="Helical" evidence="6">
    <location>
        <begin position="609"/>
        <end position="627"/>
    </location>
</feature>